<comment type="caution">
    <text evidence="12">The sequence shown here is derived from an EMBL/GenBank/DDBJ whole genome shotgun (WGS) entry which is preliminary data.</text>
</comment>
<proteinExistence type="inferred from homology"/>
<evidence type="ECO:0000256" key="7">
    <source>
        <dbReference type="ARBA" id="ARBA00023242"/>
    </source>
</evidence>
<dbReference type="EMBL" id="JBEAFC010000001">
    <property type="protein sequence ID" value="KAL1569593.1"/>
    <property type="molecule type" value="Genomic_DNA"/>
</dbReference>
<evidence type="ECO:0000256" key="3">
    <source>
        <dbReference type="ARBA" id="ARBA00023015"/>
    </source>
</evidence>
<accession>A0ABD1ILL5</accession>
<evidence type="ECO:0000256" key="9">
    <source>
        <dbReference type="SAM" id="MobiDB-lite"/>
    </source>
</evidence>
<dbReference type="InterPro" id="IPR025422">
    <property type="entry name" value="TGA_domain"/>
</dbReference>
<keyword evidence="13" id="KW-1185">Reference proteome</keyword>
<protein>
    <submittedName>
        <fullName evidence="12">TGACG-sequence-specific DNA-binding protein TGA-1A</fullName>
    </submittedName>
</protein>
<dbReference type="Proteomes" id="UP001567538">
    <property type="component" value="Unassembled WGS sequence"/>
</dbReference>
<dbReference type="Pfam" id="PF00170">
    <property type="entry name" value="bZIP_1"/>
    <property type="match status" value="1"/>
</dbReference>
<dbReference type="GO" id="GO:0005634">
    <property type="term" value="C:nucleus"/>
    <property type="evidence" value="ECO:0007669"/>
    <property type="project" value="UniProtKB-SubCell"/>
</dbReference>
<evidence type="ECO:0000313" key="12">
    <source>
        <dbReference type="EMBL" id="KAL1569593.1"/>
    </source>
</evidence>
<dbReference type="SUPFAM" id="SSF57959">
    <property type="entry name" value="Leucine zipper domain"/>
    <property type="match status" value="1"/>
</dbReference>
<dbReference type="PANTHER" id="PTHR45693:SF36">
    <property type="entry name" value="TRANSCRIPTION FACTOR TGA4"/>
    <property type="match status" value="1"/>
</dbReference>
<dbReference type="AlphaFoldDB" id="A0ABD1ILL5"/>
<keyword evidence="8" id="KW-0175">Coiled coil</keyword>
<evidence type="ECO:0000256" key="5">
    <source>
        <dbReference type="ARBA" id="ARBA00023159"/>
    </source>
</evidence>
<feature type="domain" description="BZIP" evidence="10">
    <location>
        <begin position="69"/>
        <end position="111"/>
    </location>
</feature>
<dbReference type="GO" id="GO:0043565">
    <property type="term" value="F:sequence-specific DNA binding"/>
    <property type="evidence" value="ECO:0007669"/>
    <property type="project" value="UniProtKB-ARBA"/>
</dbReference>
<organism evidence="12 13">
    <name type="scientific">Salvia divinorum</name>
    <name type="common">Maria pastora</name>
    <name type="synonym">Diviner's sage</name>
    <dbReference type="NCBI Taxonomy" id="28513"/>
    <lineage>
        <taxon>Eukaryota</taxon>
        <taxon>Viridiplantae</taxon>
        <taxon>Streptophyta</taxon>
        <taxon>Embryophyta</taxon>
        <taxon>Tracheophyta</taxon>
        <taxon>Spermatophyta</taxon>
        <taxon>Magnoliopsida</taxon>
        <taxon>eudicotyledons</taxon>
        <taxon>Gunneridae</taxon>
        <taxon>Pentapetalae</taxon>
        <taxon>asterids</taxon>
        <taxon>lamiids</taxon>
        <taxon>Lamiales</taxon>
        <taxon>Lamiaceae</taxon>
        <taxon>Nepetoideae</taxon>
        <taxon>Mentheae</taxon>
        <taxon>Salviinae</taxon>
        <taxon>Salvia</taxon>
        <taxon>Salvia subgen. Calosphace</taxon>
    </lineage>
</organism>
<feature type="compositionally biased region" description="Polar residues" evidence="9">
    <location>
        <begin position="56"/>
        <end position="65"/>
    </location>
</feature>
<evidence type="ECO:0000259" key="11">
    <source>
        <dbReference type="PROSITE" id="PS51806"/>
    </source>
</evidence>
<evidence type="ECO:0000256" key="2">
    <source>
        <dbReference type="ARBA" id="ARBA00007163"/>
    </source>
</evidence>
<dbReference type="FunFam" id="1.20.5.170:FF:000019">
    <property type="entry name" value="BZIP family transcription factor"/>
    <property type="match status" value="1"/>
</dbReference>
<evidence type="ECO:0000256" key="1">
    <source>
        <dbReference type="ARBA" id="ARBA00004123"/>
    </source>
</evidence>
<dbReference type="Gene3D" id="1.20.5.170">
    <property type="match status" value="1"/>
</dbReference>
<gene>
    <name evidence="12" type="primary">TGA1A</name>
    <name evidence="12" type="ORF">AAHA92_01056</name>
</gene>
<evidence type="ECO:0000256" key="6">
    <source>
        <dbReference type="ARBA" id="ARBA00023163"/>
    </source>
</evidence>
<evidence type="ECO:0000313" key="13">
    <source>
        <dbReference type="Proteomes" id="UP001567538"/>
    </source>
</evidence>
<dbReference type="InterPro" id="IPR004827">
    <property type="entry name" value="bZIP"/>
</dbReference>
<dbReference type="InterPro" id="IPR046347">
    <property type="entry name" value="bZIP_sf"/>
</dbReference>
<keyword evidence="3" id="KW-0805">Transcription regulation</keyword>
<comment type="subcellular location">
    <subcellularLocation>
        <location evidence="1">Nucleus</location>
    </subcellularLocation>
</comment>
<sequence length="355" mass="40355">MNSTTTHFVPSRRMGLYEPLHQMSMWGDFRLDSPPPPPLVLEVDANLDNQSEDTSRPTFGASQEASKPDDKVLRRLAQNREAARKSRLRKKAYVQQLENSKLRLIQLEQELDRARQQGMCVDASQLAYTGNTNPGITAFEAEYGHWVEEQNRQVSDLKNALHSEMGDMELQIFVEGGMRHYFELFAMKVTAARADVFYIMSGMWKTSAERFFLWIGGFRPSELLKVLSPHLDALTEQQRLDIVNLTQSCQQAEDALSQGMEKLQFILAQAIADGLLREGNYLPQIGAAMNKLEDLVRFVVQADHLRQETLQQISRILTIRQAASGLLALGEYLQRLRVLSSCWSSHPRDVCVSKI</sequence>
<evidence type="ECO:0000256" key="8">
    <source>
        <dbReference type="SAM" id="Coils"/>
    </source>
</evidence>
<feature type="region of interest" description="Disordered" evidence="9">
    <location>
        <begin position="49"/>
        <end position="69"/>
    </location>
</feature>
<feature type="domain" description="DOG1" evidence="11">
    <location>
        <begin position="136"/>
        <end position="346"/>
    </location>
</feature>
<keyword evidence="4 12" id="KW-0238">DNA-binding</keyword>
<dbReference type="SMART" id="SM00338">
    <property type="entry name" value="BRLZ"/>
    <property type="match status" value="1"/>
</dbReference>
<evidence type="ECO:0000256" key="4">
    <source>
        <dbReference type="ARBA" id="ARBA00023125"/>
    </source>
</evidence>
<keyword evidence="7" id="KW-0539">Nucleus</keyword>
<dbReference type="Pfam" id="PF14144">
    <property type="entry name" value="DOG1"/>
    <property type="match status" value="1"/>
</dbReference>
<keyword evidence="6" id="KW-0804">Transcription</keyword>
<comment type="similarity">
    <text evidence="2">Belongs to the bZIP family.</text>
</comment>
<feature type="coiled-coil region" evidence="8">
    <location>
        <begin position="90"/>
        <end position="117"/>
    </location>
</feature>
<dbReference type="PROSITE" id="PS50217">
    <property type="entry name" value="BZIP"/>
    <property type="match status" value="1"/>
</dbReference>
<evidence type="ECO:0000259" key="10">
    <source>
        <dbReference type="PROSITE" id="PS50217"/>
    </source>
</evidence>
<name>A0ABD1ILL5_SALDI</name>
<dbReference type="PROSITE" id="PS00036">
    <property type="entry name" value="BZIP_BASIC"/>
    <property type="match status" value="1"/>
</dbReference>
<dbReference type="PANTHER" id="PTHR45693">
    <property type="entry name" value="TRANSCRIPTION FACTOR TGA9"/>
    <property type="match status" value="1"/>
</dbReference>
<reference evidence="12 13" key="1">
    <citation type="submission" date="2024-06" db="EMBL/GenBank/DDBJ databases">
        <title>A chromosome level genome sequence of Diviner's sage (Salvia divinorum).</title>
        <authorList>
            <person name="Ford S.A."/>
            <person name="Ro D.-K."/>
            <person name="Ness R.W."/>
            <person name="Phillips M.A."/>
        </authorList>
    </citation>
    <scope>NUCLEOTIDE SEQUENCE [LARGE SCALE GENOMIC DNA]</scope>
    <source>
        <strain evidence="12">SAF-2024a</strain>
        <tissue evidence="12">Leaf</tissue>
    </source>
</reference>
<dbReference type="PROSITE" id="PS51806">
    <property type="entry name" value="DOG1"/>
    <property type="match status" value="1"/>
</dbReference>
<keyword evidence="5" id="KW-0010">Activator</keyword>